<evidence type="ECO:0000256" key="8">
    <source>
        <dbReference type="ARBA" id="ARBA00023054"/>
    </source>
</evidence>
<evidence type="ECO:0000256" key="12">
    <source>
        <dbReference type="SAM" id="Coils"/>
    </source>
</evidence>
<reference evidence="14 15" key="1">
    <citation type="submission" date="2013-02" db="EMBL/GenBank/DDBJ databases">
        <title>Genome sequence of Candida maltosa Xu316, a potential industrial strain for xylitol and ethanol production.</title>
        <authorList>
            <person name="Yu J."/>
            <person name="Wang Q."/>
            <person name="Geng X."/>
            <person name="Bao W."/>
            <person name="He P."/>
            <person name="Cai J."/>
        </authorList>
    </citation>
    <scope>NUCLEOTIDE SEQUENCE [LARGE SCALE GENOMIC DNA]</scope>
    <source>
        <strain evidence="15">Xu316</strain>
    </source>
</reference>
<keyword evidence="5 11" id="KW-0132">Cell division</keyword>
<dbReference type="GO" id="GO:0005634">
    <property type="term" value="C:nucleus"/>
    <property type="evidence" value="ECO:0007669"/>
    <property type="project" value="UniProtKB-SubCell"/>
</dbReference>
<dbReference type="GO" id="GO:0051301">
    <property type="term" value="P:cell division"/>
    <property type="evidence" value="ECO:0007669"/>
    <property type="project" value="UniProtKB-UniRule"/>
</dbReference>
<evidence type="ECO:0000256" key="9">
    <source>
        <dbReference type="ARBA" id="ARBA00023306"/>
    </source>
</evidence>
<dbReference type="Pfam" id="PF08234">
    <property type="entry name" value="Spindle_Spc25"/>
    <property type="match status" value="1"/>
</dbReference>
<name>M3J9I0_CANMX</name>
<evidence type="ECO:0000256" key="2">
    <source>
        <dbReference type="ARBA" id="ARBA00006379"/>
    </source>
</evidence>
<dbReference type="STRING" id="1245528.M3J9I0"/>
<comment type="similarity">
    <text evidence="2 11">Belongs to the SPC25 family.</text>
</comment>
<evidence type="ECO:0000256" key="4">
    <source>
        <dbReference type="ARBA" id="ARBA00022454"/>
    </source>
</evidence>
<keyword evidence="11" id="KW-0539">Nucleus</keyword>
<dbReference type="CDD" id="cd23784">
    <property type="entry name" value="RWD_Spc25"/>
    <property type="match status" value="1"/>
</dbReference>
<comment type="function">
    <text evidence="1 11">Acts as a component of the essential kinetochore-associated NDC80 complex, which is required for chromosome segregation and spindle checkpoint activity.</text>
</comment>
<dbReference type="EMBL" id="AOGT01000984">
    <property type="protein sequence ID" value="EMG48768.1"/>
    <property type="molecule type" value="Genomic_DNA"/>
</dbReference>
<comment type="caution">
    <text evidence="14">The sequence shown here is derived from an EMBL/GenBank/DDBJ whole genome shotgun (WGS) entry which is preliminary data.</text>
</comment>
<evidence type="ECO:0000256" key="5">
    <source>
        <dbReference type="ARBA" id="ARBA00022618"/>
    </source>
</evidence>
<keyword evidence="4 11" id="KW-0158">Chromosome</keyword>
<keyword evidence="15" id="KW-1185">Reference proteome</keyword>
<keyword evidence="9 11" id="KW-0131">Cell cycle</keyword>
<evidence type="ECO:0000313" key="14">
    <source>
        <dbReference type="EMBL" id="EMG48768.1"/>
    </source>
</evidence>
<dbReference type="InterPro" id="IPR045143">
    <property type="entry name" value="Spc25"/>
</dbReference>
<keyword evidence="8 12" id="KW-0175">Coiled coil</keyword>
<gene>
    <name evidence="14" type="ORF">G210_0615</name>
</gene>
<dbReference type="HOGENOM" id="CLU_085127_0_0_1"/>
<evidence type="ECO:0000256" key="1">
    <source>
        <dbReference type="ARBA" id="ARBA00002772"/>
    </source>
</evidence>
<evidence type="ECO:0000256" key="10">
    <source>
        <dbReference type="ARBA" id="ARBA00023328"/>
    </source>
</evidence>
<dbReference type="InterPro" id="IPR013255">
    <property type="entry name" value="Spc25_C"/>
</dbReference>
<proteinExistence type="inferred from homology"/>
<accession>M3J9I0</accession>
<dbReference type="GO" id="GO:0031262">
    <property type="term" value="C:Ndc80 complex"/>
    <property type="evidence" value="ECO:0007669"/>
    <property type="project" value="InterPro"/>
</dbReference>
<dbReference type="Proteomes" id="UP000011777">
    <property type="component" value="Unassembled WGS sequence"/>
</dbReference>
<protein>
    <recommendedName>
        <fullName evidence="11">Kinetochore protein SPC25</fullName>
    </recommendedName>
</protein>
<dbReference type="PANTHER" id="PTHR14281">
    <property type="entry name" value="KINETOCHORE PROTEIN SPC25-RELATED"/>
    <property type="match status" value="1"/>
</dbReference>
<evidence type="ECO:0000256" key="6">
    <source>
        <dbReference type="ARBA" id="ARBA00022776"/>
    </source>
</evidence>
<evidence type="ECO:0000259" key="13">
    <source>
        <dbReference type="Pfam" id="PF08234"/>
    </source>
</evidence>
<evidence type="ECO:0000313" key="15">
    <source>
        <dbReference type="Proteomes" id="UP000011777"/>
    </source>
</evidence>
<keyword evidence="7 11" id="KW-0995">Kinetochore</keyword>
<organism evidence="14 15">
    <name type="scientific">Candida maltosa (strain Xu316)</name>
    <name type="common">Yeast</name>
    <dbReference type="NCBI Taxonomy" id="1245528"/>
    <lineage>
        <taxon>Eukaryota</taxon>
        <taxon>Fungi</taxon>
        <taxon>Dikarya</taxon>
        <taxon>Ascomycota</taxon>
        <taxon>Saccharomycotina</taxon>
        <taxon>Pichiomycetes</taxon>
        <taxon>Debaryomycetaceae</taxon>
        <taxon>Candida/Lodderomyces clade</taxon>
        <taxon>Candida</taxon>
    </lineage>
</organism>
<feature type="domain" description="Chromosome segregation protein Spc25 C-terminal" evidence="13">
    <location>
        <begin position="165"/>
        <end position="235"/>
    </location>
</feature>
<evidence type="ECO:0000256" key="3">
    <source>
        <dbReference type="ARBA" id="ARBA00011562"/>
    </source>
</evidence>
<keyword evidence="10 11" id="KW-0137">Centromere</keyword>
<comment type="subcellular location">
    <subcellularLocation>
        <location evidence="11">Nucleus</location>
    </subcellularLocation>
    <subcellularLocation>
        <location evidence="11">Chromosome</location>
        <location evidence="11">Centromere</location>
        <location evidence="11">Kinetochore</location>
    </subcellularLocation>
</comment>
<keyword evidence="6 11" id="KW-0498">Mitosis</keyword>
<dbReference type="AlphaFoldDB" id="M3J9I0"/>
<comment type="subunit">
    <text evidence="3">Component of the NDC80 complex, which consists of NDC80, NUF2, SPC24 and SPC25.</text>
</comment>
<evidence type="ECO:0000256" key="11">
    <source>
        <dbReference type="RuleBase" id="RU367150"/>
    </source>
</evidence>
<dbReference type="eggNOG" id="KOG4657">
    <property type="taxonomic scope" value="Eukaryota"/>
</dbReference>
<sequence>MTSKIDEAFNSFQEQMRVLEEIETRAKNDDFKIIEKLSKKEVLLRQQEQEHKQEVENLNNQKVQLDDRLDSLKQNKEVTKTKLNEALSSLSQQKSNINELVDRKDELNKIGSELESDIAKLNKAISEGMQELTKSNDNMSSQIDQTLPELQKYEKYTGLKISAITSQLICFIFFNLDPNNYDREFKIELDLSGSEIKVEKSDPELSEDKVKVLTDEFNKTKNLGRFLKEIRNLFKDFVSY</sequence>
<dbReference type="PANTHER" id="PTHR14281:SF0">
    <property type="entry name" value="KINETOCHORE PROTEIN SPC25"/>
    <property type="match status" value="1"/>
</dbReference>
<feature type="coiled-coil region" evidence="12">
    <location>
        <begin position="34"/>
        <end position="124"/>
    </location>
</feature>
<dbReference type="OMA" id="FRMNLAD"/>
<evidence type="ECO:0000256" key="7">
    <source>
        <dbReference type="ARBA" id="ARBA00022838"/>
    </source>
</evidence>
<dbReference type="GO" id="GO:0007059">
    <property type="term" value="P:chromosome segregation"/>
    <property type="evidence" value="ECO:0007669"/>
    <property type="project" value="InterPro"/>
</dbReference>
<dbReference type="Gene3D" id="3.30.457.50">
    <property type="entry name" value="Chromosome segregation protein Spc25"/>
    <property type="match status" value="1"/>
</dbReference>
<dbReference type="OrthoDB" id="4056921at2759"/>